<dbReference type="AlphaFoldDB" id="A0A0T5ZWW6"/>
<keyword evidence="1" id="KW-0812">Transmembrane</keyword>
<protein>
    <submittedName>
        <fullName evidence="2">Uncharacterized protein</fullName>
    </submittedName>
</protein>
<keyword evidence="1" id="KW-0472">Membrane</keyword>
<comment type="caution">
    <text evidence="2">The sequence shown here is derived from an EMBL/GenBank/DDBJ whole genome shotgun (WGS) entry which is preliminary data.</text>
</comment>
<feature type="transmembrane region" description="Helical" evidence="1">
    <location>
        <begin position="12"/>
        <end position="37"/>
    </location>
</feature>
<keyword evidence="1" id="KW-1133">Transmembrane helix</keyword>
<name>A0A0T5ZWW6_UNCKA</name>
<reference evidence="2 3" key="1">
    <citation type="submission" date="2015-05" db="EMBL/GenBank/DDBJ databases">
        <title>Critical biogeochemical functions in the subsurface are associated with bacteria from new phyla and little studied lineages.</title>
        <authorList>
            <person name="Hug L.A."/>
            <person name="Thomas B.C."/>
            <person name="Sharon I."/>
            <person name="Brown C.T."/>
            <person name="Sharma R."/>
            <person name="Hettich R.L."/>
            <person name="Wilkins M.J."/>
            <person name="Williams K.H."/>
            <person name="Singh A."/>
            <person name="Banfield J.F."/>
        </authorList>
    </citation>
    <scope>NUCLEOTIDE SEQUENCE [LARGE SCALE GENOMIC DNA]</scope>
    <source>
        <strain evidence="2">CSP1-7</strain>
    </source>
</reference>
<sequence>MMGSYSYGSSNFFLQLQWFVVWGLTAALLVAAVRWVWKKGNK</sequence>
<dbReference type="Proteomes" id="UP000051297">
    <property type="component" value="Unassembled WGS sequence"/>
</dbReference>
<gene>
    <name evidence="2" type="ORF">XU08_C0004G0005</name>
</gene>
<organism evidence="2 3">
    <name type="scientific">candidate division WWE3 bacterium CSP1-7</name>
    <dbReference type="NCBI Taxonomy" id="1576480"/>
    <lineage>
        <taxon>Bacteria</taxon>
        <taxon>Katanobacteria</taxon>
    </lineage>
</organism>
<dbReference type="STRING" id="1576480.XU08_C0004G0005"/>
<dbReference type="EMBL" id="LDXK01000004">
    <property type="protein sequence ID" value="KRT67297.1"/>
    <property type="molecule type" value="Genomic_DNA"/>
</dbReference>
<evidence type="ECO:0000313" key="3">
    <source>
        <dbReference type="Proteomes" id="UP000051297"/>
    </source>
</evidence>
<evidence type="ECO:0000313" key="2">
    <source>
        <dbReference type="EMBL" id="KRT67297.1"/>
    </source>
</evidence>
<accession>A0A0T5ZWW6</accession>
<evidence type="ECO:0000256" key="1">
    <source>
        <dbReference type="SAM" id="Phobius"/>
    </source>
</evidence>
<proteinExistence type="predicted"/>